<protein>
    <recommendedName>
        <fullName evidence="4 12">Cysteine dioxygenase</fullName>
        <ecNumber evidence="4 12">1.13.11.20</ecNumber>
    </recommendedName>
</protein>
<dbReference type="GO" id="GO:0019448">
    <property type="term" value="P:L-cysteine catabolic process"/>
    <property type="evidence" value="ECO:0007669"/>
    <property type="project" value="TreeGrafter"/>
</dbReference>
<keyword evidence="9 11" id="KW-0408">Iron</keyword>
<evidence type="ECO:0000256" key="7">
    <source>
        <dbReference type="ARBA" id="ARBA00022964"/>
    </source>
</evidence>
<evidence type="ECO:0000313" key="13">
    <source>
        <dbReference type="EMBL" id="KAG5679457.1"/>
    </source>
</evidence>
<evidence type="ECO:0000256" key="1">
    <source>
        <dbReference type="ARBA" id="ARBA00000629"/>
    </source>
</evidence>
<dbReference type="EC" id="1.13.11.20" evidence="4 12"/>
<dbReference type="Pfam" id="PF05995">
    <property type="entry name" value="CDO_I"/>
    <property type="match status" value="1"/>
</dbReference>
<dbReference type="EMBL" id="JADBJN010000002">
    <property type="protein sequence ID" value="KAG5679457.1"/>
    <property type="molecule type" value="Genomic_DNA"/>
</dbReference>
<keyword evidence="14" id="KW-1185">Reference proteome</keyword>
<evidence type="ECO:0000256" key="5">
    <source>
        <dbReference type="ARBA" id="ARBA00022723"/>
    </source>
</evidence>
<comment type="pathway">
    <text evidence="2 12">Organosulfur biosynthesis; taurine biosynthesis; hypotaurine from L-cysteine: step 1/2.</text>
</comment>
<evidence type="ECO:0000256" key="8">
    <source>
        <dbReference type="ARBA" id="ARBA00023002"/>
    </source>
</evidence>
<dbReference type="PANTHER" id="PTHR12918:SF1">
    <property type="entry name" value="CYSTEINE DIOXYGENASE TYPE 1"/>
    <property type="match status" value="1"/>
</dbReference>
<dbReference type="InterPro" id="IPR010300">
    <property type="entry name" value="CDO_1"/>
</dbReference>
<evidence type="ECO:0000256" key="4">
    <source>
        <dbReference type="ARBA" id="ARBA00013133"/>
    </source>
</evidence>
<dbReference type="Proteomes" id="UP001107558">
    <property type="component" value="Chromosome 2"/>
</dbReference>
<dbReference type="InterPro" id="IPR011051">
    <property type="entry name" value="RmlC_Cupin_sf"/>
</dbReference>
<reference evidence="13" key="1">
    <citation type="submission" date="2021-03" db="EMBL/GenBank/DDBJ databases">
        <title>Chromosome level genome of the anhydrobiotic midge Polypedilum vanderplanki.</title>
        <authorList>
            <person name="Yoshida Y."/>
            <person name="Kikawada T."/>
            <person name="Gusev O."/>
        </authorList>
    </citation>
    <scope>NUCLEOTIDE SEQUENCE</scope>
    <source>
        <strain evidence="13">NIAS01</strain>
        <tissue evidence="13">Whole body or cell culture</tissue>
    </source>
</reference>
<evidence type="ECO:0000256" key="2">
    <source>
        <dbReference type="ARBA" id="ARBA00004759"/>
    </source>
</evidence>
<proteinExistence type="inferred from homology"/>
<dbReference type="GO" id="GO:0008198">
    <property type="term" value="F:ferrous iron binding"/>
    <property type="evidence" value="ECO:0007669"/>
    <property type="project" value="UniProtKB-ARBA"/>
</dbReference>
<feature type="binding site" evidence="11">
    <location>
        <position position="196"/>
    </location>
    <ligand>
        <name>Fe cation</name>
        <dbReference type="ChEBI" id="CHEBI:24875"/>
        <note>catalytic</note>
    </ligand>
</feature>
<comment type="cofactor">
    <cofactor evidence="12">
        <name>Fe cation</name>
        <dbReference type="ChEBI" id="CHEBI:24875"/>
    </cofactor>
    <text evidence="12">Binds 1 Fe cation per subunit.</text>
</comment>
<evidence type="ECO:0000256" key="9">
    <source>
        <dbReference type="ARBA" id="ARBA00023004"/>
    </source>
</evidence>
<comment type="catalytic activity">
    <reaction evidence="1 12">
        <text>L-cysteine + O2 = 3-sulfino-L-alanine + H(+)</text>
        <dbReference type="Rhea" id="RHEA:20441"/>
        <dbReference type="ChEBI" id="CHEBI:15378"/>
        <dbReference type="ChEBI" id="CHEBI:15379"/>
        <dbReference type="ChEBI" id="CHEBI:35235"/>
        <dbReference type="ChEBI" id="CHEBI:61085"/>
        <dbReference type="EC" id="1.13.11.20"/>
    </reaction>
</comment>
<name>A0A9J6CBD4_POLVA</name>
<dbReference type="CDD" id="cd10548">
    <property type="entry name" value="cupin_CDO"/>
    <property type="match status" value="1"/>
</dbReference>
<feature type="binding site" evidence="11">
    <location>
        <position position="115"/>
    </location>
    <ligand>
        <name>Fe cation</name>
        <dbReference type="ChEBI" id="CHEBI:24875"/>
        <note>catalytic</note>
    </ligand>
</feature>
<dbReference type="OrthoDB" id="543511at2759"/>
<evidence type="ECO:0000256" key="6">
    <source>
        <dbReference type="ARBA" id="ARBA00022784"/>
    </source>
</evidence>
<dbReference type="PANTHER" id="PTHR12918">
    <property type="entry name" value="CYSTEINE DIOXYGENASE"/>
    <property type="match status" value="1"/>
</dbReference>
<keyword evidence="7 12" id="KW-0223">Dioxygenase</keyword>
<comment type="caution">
    <text evidence="13">The sequence shown here is derived from an EMBL/GenBank/DDBJ whole genome shotgun (WGS) entry which is preliminary data.</text>
</comment>
<organism evidence="13 14">
    <name type="scientific">Polypedilum vanderplanki</name>
    <name type="common">Sleeping chironomid midge</name>
    <dbReference type="NCBI Taxonomy" id="319348"/>
    <lineage>
        <taxon>Eukaryota</taxon>
        <taxon>Metazoa</taxon>
        <taxon>Ecdysozoa</taxon>
        <taxon>Arthropoda</taxon>
        <taxon>Hexapoda</taxon>
        <taxon>Insecta</taxon>
        <taxon>Pterygota</taxon>
        <taxon>Neoptera</taxon>
        <taxon>Endopterygota</taxon>
        <taxon>Diptera</taxon>
        <taxon>Nematocera</taxon>
        <taxon>Chironomoidea</taxon>
        <taxon>Chironomidae</taxon>
        <taxon>Chironominae</taxon>
        <taxon>Polypedilum</taxon>
        <taxon>Polypedilum</taxon>
    </lineage>
</organism>
<dbReference type="InterPro" id="IPR014710">
    <property type="entry name" value="RmlC-like_jellyroll"/>
</dbReference>
<comment type="similarity">
    <text evidence="3 12">Belongs to the cysteine dioxygenase family.</text>
</comment>
<accession>A0A9J6CBD4</accession>
<evidence type="ECO:0000256" key="11">
    <source>
        <dbReference type="PIRSR" id="PIRSR610300-51"/>
    </source>
</evidence>
<evidence type="ECO:0000313" key="14">
    <source>
        <dbReference type="Proteomes" id="UP001107558"/>
    </source>
</evidence>
<feature type="binding site" evidence="11">
    <location>
        <position position="117"/>
    </location>
    <ligand>
        <name>Fe cation</name>
        <dbReference type="ChEBI" id="CHEBI:24875"/>
        <note>catalytic</note>
    </ligand>
</feature>
<dbReference type="GO" id="GO:0017172">
    <property type="term" value="F:cysteine dioxygenase activity"/>
    <property type="evidence" value="ECO:0007669"/>
    <property type="project" value="UniProtKB-UniRule"/>
</dbReference>
<dbReference type="AlphaFoldDB" id="A0A9J6CBD4"/>
<evidence type="ECO:0000256" key="3">
    <source>
        <dbReference type="ARBA" id="ARBA00006622"/>
    </source>
</evidence>
<evidence type="ECO:0000256" key="10">
    <source>
        <dbReference type="PIRSR" id="PIRSR610300-50"/>
    </source>
</evidence>
<evidence type="ECO:0000256" key="12">
    <source>
        <dbReference type="RuleBase" id="RU366010"/>
    </source>
</evidence>
<gene>
    <name evidence="13" type="ORF">PVAND_009022</name>
</gene>
<sequence>MMSIEYKCEEDEQKKKLRELTKSFCGIDKPLKNYVNHVESLNELIRELHVVFSSDYVNIERVNHLMMVYTSNYKDWKKFAKFDRYRYTRNLVDAGNDKFNLMILCWNEGQTSAIHDHADSHCFMKVLKGGLTEVKYLMPNQNNTQISHMEPNLPADIGIYHHPEEEHHNEEQLQEICRTTLYENQVCYINDNLGLHRVENVSNTDVAVSLHLYCPPFDACGIYNKATGKKTKCPVTFWSKFGKREKIPE</sequence>
<dbReference type="SUPFAM" id="SSF51182">
    <property type="entry name" value="RmlC-like cupins"/>
    <property type="match status" value="1"/>
</dbReference>
<dbReference type="GO" id="GO:0042412">
    <property type="term" value="P:taurine biosynthetic process"/>
    <property type="evidence" value="ECO:0007669"/>
    <property type="project" value="UniProtKB-UniRule"/>
</dbReference>
<dbReference type="FunFam" id="2.60.120.10:FF:000045">
    <property type="entry name" value="Cysteine dioxygenase 1"/>
    <property type="match status" value="1"/>
</dbReference>
<keyword evidence="6 10" id="KW-0883">Thioether bond</keyword>
<keyword evidence="8 12" id="KW-0560">Oxidoreductase</keyword>
<dbReference type="Gene3D" id="2.60.120.10">
    <property type="entry name" value="Jelly Rolls"/>
    <property type="match status" value="1"/>
</dbReference>
<keyword evidence="5 11" id="KW-0479">Metal-binding</keyword>
<feature type="cross-link" description="3'-(S-cysteinyl)-tyrosine (Cys-Tyr)" evidence="10">
    <location>
        <begin position="122"/>
        <end position="213"/>
    </location>
</feature>